<dbReference type="PRINTS" id="PR00081">
    <property type="entry name" value="GDHRDH"/>
</dbReference>
<keyword evidence="3" id="KW-1185">Reference proteome</keyword>
<comment type="caution">
    <text evidence="2">The sequence shown here is derived from an EMBL/GenBank/DDBJ whole genome shotgun (WGS) entry which is preliminary data.</text>
</comment>
<dbReference type="STRING" id="46835.A0A504Y7K4"/>
<reference evidence="2 3" key="1">
    <citation type="submission" date="2019-04" db="EMBL/GenBank/DDBJ databases">
        <title>Annotation for the trematode Fasciola gigantica.</title>
        <authorList>
            <person name="Choi Y.-J."/>
        </authorList>
    </citation>
    <scope>NUCLEOTIDE SEQUENCE [LARGE SCALE GENOMIC DNA]</scope>
    <source>
        <strain evidence="2">Uganda_cow_1</strain>
    </source>
</reference>
<dbReference type="SUPFAM" id="SSF51735">
    <property type="entry name" value="NAD(P)-binding Rossmann-fold domains"/>
    <property type="match status" value="1"/>
</dbReference>
<dbReference type="PROSITE" id="PS00061">
    <property type="entry name" value="ADH_SHORT"/>
    <property type="match status" value="1"/>
</dbReference>
<dbReference type="Gene3D" id="3.40.50.720">
    <property type="entry name" value="NAD(P)-binding Rossmann-like Domain"/>
    <property type="match status" value="1"/>
</dbReference>
<dbReference type="PANTHER" id="PTHR43157:SF31">
    <property type="entry name" value="PHOSPHATIDYLINOSITOL-GLYCAN BIOSYNTHESIS CLASS F PROTEIN"/>
    <property type="match status" value="1"/>
</dbReference>
<dbReference type="AlphaFoldDB" id="A0A504Y7K4"/>
<name>A0A504Y7K4_FASGI</name>
<dbReference type="InterPro" id="IPR036291">
    <property type="entry name" value="NAD(P)-bd_dom_sf"/>
</dbReference>
<gene>
    <name evidence="2" type="ORF">FGIG_06045</name>
</gene>
<dbReference type="PANTHER" id="PTHR43157">
    <property type="entry name" value="PHOSPHATIDYLINOSITOL-GLYCAN BIOSYNTHESIS CLASS F PROTEIN-RELATED"/>
    <property type="match status" value="1"/>
</dbReference>
<evidence type="ECO:0000256" key="1">
    <source>
        <dbReference type="ARBA" id="ARBA00023002"/>
    </source>
</evidence>
<protein>
    <submittedName>
        <fullName evidence="2">Retinol dehydrogenase 12</fullName>
    </submittedName>
</protein>
<dbReference type="Pfam" id="PF00106">
    <property type="entry name" value="adh_short"/>
    <property type="match status" value="1"/>
</dbReference>
<sequence length="333" mass="37097">MQTSETSGWWNRSCKINKVLNGKIIIVTGANTGHGLALTTDLARRGGHVIMACRSVDRANTSRDMLIAQYGTETAATKPTATASYFRPIHPDQLEVEQVDLSSFSSVRDFVQRIQKKYTQIHYLFNNAGIVCDYAISEDGHEMTMAVNHLAHVLLTVLLLPLLHAGAPSRIVFIGSRSQYMGRLVKPDLIMPRSRYRPYAAYCQSKLATGMFAKELGMRLRDTGILACYVDPGPIDTEIVRDTRMLKAKVAKTLMHWFFKSADKGAQTAIYAALSENIQPGGFYFNCRPCGHGRQANDAKESEWLFTKSCELVGVDIPLDNKESQPFKLLISN</sequence>
<keyword evidence="1" id="KW-0560">Oxidoreductase</keyword>
<dbReference type="InterPro" id="IPR002347">
    <property type="entry name" value="SDR_fam"/>
</dbReference>
<organism evidence="2 3">
    <name type="scientific">Fasciola gigantica</name>
    <name type="common">Giant liver fluke</name>
    <dbReference type="NCBI Taxonomy" id="46835"/>
    <lineage>
        <taxon>Eukaryota</taxon>
        <taxon>Metazoa</taxon>
        <taxon>Spiralia</taxon>
        <taxon>Lophotrochozoa</taxon>
        <taxon>Platyhelminthes</taxon>
        <taxon>Trematoda</taxon>
        <taxon>Digenea</taxon>
        <taxon>Plagiorchiida</taxon>
        <taxon>Echinostomata</taxon>
        <taxon>Echinostomatoidea</taxon>
        <taxon>Fasciolidae</taxon>
        <taxon>Fasciola</taxon>
    </lineage>
</organism>
<dbReference type="Proteomes" id="UP000316759">
    <property type="component" value="Unassembled WGS sequence"/>
</dbReference>
<dbReference type="InterPro" id="IPR020904">
    <property type="entry name" value="Sc_DH/Rdtase_CS"/>
</dbReference>
<dbReference type="EMBL" id="SUNJ01015038">
    <property type="protein sequence ID" value="TPP56085.1"/>
    <property type="molecule type" value="Genomic_DNA"/>
</dbReference>
<evidence type="ECO:0000313" key="2">
    <source>
        <dbReference type="EMBL" id="TPP56085.1"/>
    </source>
</evidence>
<dbReference type="OrthoDB" id="191139at2759"/>
<accession>A0A504Y7K4</accession>
<dbReference type="GO" id="GO:0016491">
    <property type="term" value="F:oxidoreductase activity"/>
    <property type="evidence" value="ECO:0007669"/>
    <property type="project" value="UniProtKB-KW"/>
</dbReference>
<evidence type="ECO:0000313" key="3">
    <source>
        <dbReference type="Proteomes" id="UP000316759"/>
    </source>
</evidence>
<proteinExistence type="predicted"/>